<dbReference type="AlphaFoldDB" id="A0A2U3JZ85"/>
<evidence type="ECO:0000313" key="3">
    <source>
        <dbReference type="Proteomes" id="UP000238701"/>
    </source>
</evidence>
<dbReference type="InterPro" id="IPR017549">
    <property type="entry name" value="APMV_L690"/>
</dbReference>
<name>A0A2U3JZ85_9BACT</name>
<evidence type="ECO:0008006" key="4">
    <source>
        <dbReference type="Google" id="ProtNLM"/>
    </source>
</evidence>
<dbReference type="SUPFAM" id="SSF63825">
    <property type="entry name" value="YWTD domain"/>
    <property type="match status" value="1"/>
</dbReference>
<dbReference type="EMBL" id="OMOD01000011">
    <property type="protein sequence ID" value="SPF32659.1"/>
    <property type="molecule type" value="Genomic_DNA"/>
</dbReference>
<protein>
    <recommendedName>
        <fullName evidence="4">TIGR03118 family protein</fullName>
    </recommendedName>
</protein>
<gene>
    <name evidence="2" type="ORF">SBA1_1080006</name>
</gene>
<reference evidence="3" key="1">
    <citation type="submission" date="2018-02" db="EMBL/GenBank/DDBJ databases">
        <authorList>
            <person name="Hausmann B."/>
        </authorList>
    </citation>
    <scope>NUCLEOTIDE SEQUENCE [LARGE SCALE GENOMIC DNA]</scope>
    <source>
        <strain evidence="3">Peat soil MAG SbA1</strain>
    </source>
</reference>
<feature type="signal peptide" evidence="1">
    <location>
        <begin position="1"/>
        <end position="19"/>
    </location>
</feature>
<feature type="chain" id="PRO_5015600508" description="TIGR03118 family protein" evidence="1">
    <location>
        <begin position="20"/>
        <end position="355"/>
    </location>
</feature>
<proteinExistence type="predicted"/>
<organism evidence="2 3">
    <name type="scientific">Candidatus Sulfotelmatobacter kueseliae</name>
    <dbReference type="NCBI Taxonomy" id="2042962"/>
    <lineage>
        <taxon>Bacteria</taxon>
        <taxon>Pseudomonadati</taxon>
        <taxon>Acidobacteriota</taxon>
        <taxon>Terriglobia</taxon>
        <taxon>Terriglobales</taxon>
        <taxon>Candidatus Korobacteraceae</taxon>
        <taxon>Candidatus Sulfotelmatobacter</taxon>
    </lineage>
</organism>
<evidence type="ECO:0000313" key="2">
    <source>
        <dbReference type="EMBL" id="SPF32659.1"/>
    </source>
</evidence>
<evidence type="ECO:0000256" key="1">
    <source>
        <dbReference type="SAM" id="SignalP"/>
    </source>
</evidence>
<keyword evidence="1" id="KW-0732">Signal</keyword>
<dbReference type="NCBIfam" id="TIGR03118">
    <property type="entry name" value="PEPCTERM_chp_1"/>
    <property type="match status" value="1"/>
</dbReference>
<accession>A0A2U3JZ85</accession>
<dbReference type="Proteomes" id="UP000238701">
    <property type="component" value="Unassembled WGS sequence"/>
</dbReference>
<sequence length="355" mass="36457">MRIAGLLATALLLCLTAGAQTNSYTVTPIVNNTQDSYLINPWGLSRPVSSSLGENEWWVSDNGTGYTTLYYADKTGGQSLAPLVISIPSASGTVHGSPTGTAYNAAVGPGPGKENFTFATLDGTISNWNAGQKPAPGGTRCYACHVNNATIMVNNSSSGAVYTGLTLITNATTNALTYYAANNHGGVEAYDAASFIPVPLSGKFSDPKIPAAYKPYGVQAVGSLIVVTFFNGASGGYVDAFDTNGNLKGRAAQGAFSQPWGVALAPANFGAFSNMLLVGNTTSGWIAAYNPKTGAFKGFLNDSTGSPITIPGLWAISFGNGNPESGPTNTLYYNGGGSYTTGVFGAITANEPTPD</sequence>